<evidence type="ECO:0000313" key="2">
    <source>
        <dbReference type="RefSeq" id="XP_014675940.1"/>
    </source>
</evidence>
<accession>A0ABM1EUR9</accession>
<dbReference type="Pfam" id="PF24681">
    <property type="entry name" value="Kelch_KLHDC2_KLHL20_DRC7"/>
    <property type="match status" value="1"/>
</dbReference>
<protein>
    <submittedName>
        <fullName evidence="2">Kelch domain-containing protein 3-like</fullName>
    </submittedName>
</protein>
<dbReference type="Proteomes" id="UP000695022">
    <property type="component" value="Unplaced"/>
</dbReference>
<keyword evidence="1" id="KW-1185">Reference proteome</keyword>
<dbReference type="Gene3D" id="2.120.10.80">
    <property type="entry name" value="Kelch-type beta propeller"/>
    <property type="match status" value="2"/>
</dbReference>
<name>A0ABM1EUR9_PRICU</name>
<dbReference type="RefSeq" id="XP_014675940.1">
    <property type="nucleotide sequence ID" value="XM_014820454.1"/>
</dbReference>
<dbReference type="PANTHER" id="PTHR46461">
    <property type="entry name" value="KELCH DOMAIN-CONTAINING PROTEIN 3"/>
    <property type="match status" value="1"/>
</dbReference>
<dbReference type="InterPro" id="IPR015915">
    <property type="entry name" value="Kelch-typ_b-propeller"/>
</dbReference>
<dbReference type="SUPFAM" id="SSF117281">
    <property type="entry name" value="Kelch motif"/>
    <property type="match status" value="1"/>
</dbReference>
<gene>
    <name evidence="2" type="primary">LOC106815920</name>
</gene>
<dbReference type="GeneID" id="106815920"/>
<sequence>MHWTVHLEGGPRRVNHAAVAIGDKIYSFGGYCTGINYEVTRPMDIHMLHTASYRWVLLTISNREDPDLDQVPYQRYGHTAVAYNNCAYIWGGRNDKEGSCNVLYCYNPSEKRWTRLKTSGQIPGERDGHSACRIGHKMYVFGGYEEVLDKFSRDVHCLDLETHRWKKLSVTGTPATWRDFHSATGIGTRMYIFGGRGDSLAPYHSTQEIYCNRIHFFDTVSLTWHTPCTTGVIPRGRRSHSAFVYKDNLFVFGGYNSLTDQHFSDMYKYDPEKSHWSKVRVHGCGPCPRRRQCCCLVDDRVFVFGGTSPCTVKSQCVEFNLIDLSDLHVLDFSPSLKTLCMVNAVRLNLDRTYLPSDIRWEITAMTSNSNISRSLTTSG</sequence>
<dbReference type="InterPro" id="IPR052637">
    <property type="entry name" value="KLHDC3-like"/>
</dbReference>
<proteinExistence type="predicted"/>
<reference evidence="2" key="1">
    <citation type="submission" date="2025-08" db="UniProtKB">
        <authorList>
            <consortium name="RefSeq"/>
        </authorList>
    </citation>
    <scope>IDENTIFICATION</scope>
</reference>
<dbReference type="PANTHER" id="PTHR46461:SF1">
    <property type="entry name" value="KELCH DOMAIN-CONTAINING PROTEIN 3"/>
    <property type="match status" value="1"/>
</dbReference>
<evidence type="ECO:0000313" key="1">
    <source>
        <dbReference type="Proteomes" id="UP000695022"/>
    </source>
</evidence>
<organism evidence="1 2">
    <name type="scientific">Priapulus caudatus</name>
    <name type="common">Priapulid worm</name>
    <dbReference type="NCBI Taxonomy" id="37621"/>
    <lineage>
        <taxon>Eukaryota</taxon>
        <taxon>Metazoa</taxon>
        <taxon>Ecdysozoa</taxon>
        <taxon>Scalidophora</taxon>
        <taxon>Priapulida</taxon>
        <taxon>Priapulimorpha</taxon>
        <taxon>Priapulimorphida</taxon>
        <taxon>Priapulidae</taxon>
        <taxon>Priapulus</taxon>
    </lineage>
</organism>